<gene>
    <name evidence="1" type="primary">RvY_12927-1</name>
    <name evidence="1" type="synonym">RvY_12927.1</name>
    <name evidence="1" type="ORF">RvY_12927</name>
</gene>
<dbReference type="AlphaFoldDB" id="A0A1D1VRJ3"/>
<organism evidence="1 2">
    <name type="scientific">Ramazzottius varieornatus</name>
    <name type="common">Water bear</name>
    <name type="synonym">Tardigrade</name>
    <dbReference type="NCBI Taxonomy" id="947166"/>
    <lineage>
        <taxon>Eukaryota</taxon>
        <taxon>Metazoa</taxon>
        <taxon>Ecdysozoa</taxon>
        <taxon>Tardigrada</taxon>
        <taxon>Eutardigrada</taxon>
        <taxon>Parachela</taxon>
        <taxon>Hypsibioidea</taxon>
        <taxon>Ramazzottiidae</taxon>
        <taxon>Ramazzottius</taxon>
    </lineage>
</organism>
<protein>
    <submittedName>
        <fullName evidence="1">Uncharacterized protein</fullName>
    </submittedName>
</protein>
<dbReference type="EMBL" id="BDGG01000008">
    <property type="protein sequence ID" value="GAV02348.1"/>
    <property type="molecule type" value="Genomic_DNA"/>
</dbReference>
<name>A0A1D1VRJ3_RAMVA</name>
<reference evidence="1 2" key="1">
    <citation type="journal article" date="2016" name="Nat. Commun.">
        <title>Extremotolerant tardigrade genome and improved radiotolerance of human cultured cells by tardigrade-unique protein.</title>
        <authorList>
            <person name="Hashimoto T."/>
            <person name="Horikawa D.D."/>
            <person name="Saito Y."/>
            <person name="Kuwahara H."/>
            <person name="Kozuka-Hata H."/>
            <person name="Shin-I T."/>
            <person name="Minakuchi Y."/>
            <person name="Ohishi K."/>
            <person name="Motoyama A."/>
            <person name="Aizu T."/>
            <person name="Enomoto A."/>
            <person name="Kondo K."/>
            <person name="Tanaka S."/>
            <person name="Hara Y."/>
            <person name="Koshikawa S."/>
            <person name="Sagara H."/>
            <person name="Miura T."/>
            <person name="Yokobori S."/>
            <person name="Miyagawa K."/>
            <person name="Suzuki Y."/>
            <person name="Kubo T."/>
            <person name="Oyama M."/>
            <person name="Kohara Y."/>
            <person name="Fujiyama A."/>
            <person name="Arakawa K."/>
            <person name="Katayama T."/>
            <person name="Toyoda A."/>
            <person name="Kunieda T."/>
        </authorList>
    </citation>
    <scope>NUCLEOTIDE SEQUENCE [LARGE SCALE GENOMIC DNA]</scope>
    <source>
        <strain evidence="1 2">YOKOZUNA-1</strain>
    </source>
</reference>
<evidence type="ECO:0000313" key="1">
    <source>
        <dbReference type="EMBL" id="GAV02348.1"/>
    </source>
</evidence>
<keyword evidence="2" id="KW-1185">Reference proteome</keyword>
<comment type="caution">
    <text evidence="1">The sequence shown here is derived from an EMBL/GenBank/DDBJ whole genome shotgun (WGS) entry which is preliminary data.</text>
</comment>
<dbReference type="Proteomes" id="UP000186922">
    <property type="component" value="Unassembled WGS sequence"/>
</dbReference>
<accession>A0A1D1VRJ3</accession>
<sequence length="51" mass="5887">MMMVDGDQEGITKREIARIPFYNCLRKRKEFCADCRNTRDGSSGSEKIISE</sequence>
<evidence type="ECO:0000313" key="2">
    <source>
        <dbReference type="Proteomes" id="UP000186922"/>
    </source>
</evidence>
<proteinExistence type="predicted"/>